<keyword evidence="2" id="KW-0449">Lipoprotein</keyword>
<evidence type="ECO:0000313" key="3">
    <source>
        <dbReference type="Proteomes" id="UP000016646"/>
    </source>
</evidence>
<proteinExistence type="predicted"/>
<feature type="signal peptide" evidence="1">
    <location>
        <begin position="1"/>
        <end position="25"/>
    </location>
</feature>
<dbReference type="PROSITE" id="PS51257">
    <property type="entry name" value="PROKAR_LIPOPROTEIN"/>
    <property type="match status" value="1"/>
</dbReference>
<dbReference type="RefSeq" id="WP_021495699.1">
    <property type="nucleotide sequence ID" value="NZ_AUZJ01000002.1"/>
</dbReference>
<evidence type="ECO:0000256" key="1">
    <source>
        <dbReference type="SAM" id="SignalP"/>
    </source>
</evidence>
<sequence length="153" mass="15575">MMKKMTMAALIAAAIAALVFTGCTTGDPDLPVALTPAYIIGGATAGDAAGTDMWGTMRVPITFAAGKATYEFTHSAEKENAWGDHAGKTSFKLLLDEGGATAWATNGGPITAGTEIVTDVGGANNIVLSGLTIGTKYKITITASGSTIKVKFE</sequence>
<feature type="chain" id="PRO_5045075218" evidence="1">
    <location>
        <begin position="26"/>
        <end position="153"/>
    </location>
</feature>
<comment type="caution">
    <text evidence="2">The sequence shown here is derived from an EMBL/GenBank/DDBJ whole genome shotgun (WGS) entry which is preliminary data.</text>
</comment>
<dbReference type="Proteomes" id="UP000016646">
    <property type="component" value="Unassembled WGS sequence"/>
</dbReference>
<keyword evidence="1" id="KW-0732">Signal</keyword>
<keyword evidence="3" id="KW-1185">Reference proteome</keyword>
<organism evidence="2 3">
    <name type="scientific">Treponema socranskii subsp. socranskii VPI DR56BR1116 = ATCC 35536</name>
    <dbReference type="NCBI Taxonomy" id="1125725"/>
    <lineage>
        <taxon>Bacteria</taxon>
        <taxon>Pseudomonadati</taxon>
        <taxon>Spirochaetota</taxon>
        <taxon>Spirochaetia</taxon>
        <taxon>Spirochaetales</taxon>
        <taxon>Treponemataceae</taxon>
        <taxon>Treponema</taxon>
    </lineage>
</organism>
<accession>A0ABN0P4S4</accession>
<protein>
    <submittedName>
        <fullName evidence="2">Lipoprotein</fullName>
    </submittedName>
</protein>
<reference evidence="2 3" key="1">
    <citation type="submission" date="2013-08" db="EMBL/GenBank/DDBJ databases">
        <authorList>
            <person name="Durkin A.S."/>
            <person name="Haft D.R."/>
            <person name="McCorrison J."/>
            <person name="Torralba M."/>
            <person name="Gillis M."/>
            <person name="Haft D.H."/>
            <person name="Methe B."/>
            <person name="Sutton G."/>
            <person name="Nelson K.E."/>
        </authorList>
    </citation>
    <scope>NUCLEOTIDE SEQUENCE [LARGE SCALE GENOMIC DNA]</scope>
    <source>
        <strain evidence="2 3">ATCC 35536</strain>
    </source>
</reference>
<name>A0ABN0P4S4_TRESO</name>
<evidence type="ECO:0000313" key="2">
    <source>
        <dbReference type="EMBL" id="ERK00434.1"/>
    </source>
</evidence>
<gene>
    <name evidence="2" type="ORF">HMPREF0860_1078</name>
</gene>
<dbReference type="EMBL" id="AVQI01000067">
    <property type="protein sequence ID" value="ERK00434.1"/>
    <property type="molecule type" value="Genomic_DNA"/>
</dbReference>